<protein>
    <recommendedName>
        <fullName evidence="5">DUF4158 domain-containing protein</fullName>
    </recommendedName>
</protein>
<evidence type="ECO:0000313" key="3">
    <source>
        <dbReference type="EMBL" id="SOD62431.1"/>
    </source>
</evidence>
<evidence type="ECO:0000256" key="2">
    <source>
        <dbReference type="SAM" id="MobiDB-lite"/>
    </source>
</evidence>
<dbReference type="AlphaFoldDB" id="A0A286DUT4"/>
<sequence length="455" mass="49912">MEGEICARIAERVGPARYRLAGLLVVPDGERRSPFDVIKEPGRRATWSRYRQHGERVDLVDGFGDAASWVEGVAAAKVSAFAEQARVLSIGEILDVSEPRRTALLACAVAKARARVRDEFVVMLSKRMARHAKRAQEELADLEQRHKASTEQLLASYRDVLIVLKEHAVGEHAGQSGQGSLDETLAVKRVREVVEDGGGFETQLAEIEALAAYRGGNWTPLVERFFRPDRPTMFKLAQTLTFVATSRDRSVLNALEHAVSHRHLTRDLIPAGTGDGSALDLSFASQQWRTTVYAKDQPGMLVRRHFEAMVFAYLVEELRCGDIAVVGAEDFGDWTTMLLPWDQVESQIPQFCEQAGIPHAADGFVDNLRRQLTRIAGEVDAGYPDNADLTIDPATGVPSLKQRVSAASAPPPPRCWRPSWTSGCRPGASWNTSPGRRTGPAGGTGSARCPARIRS</sequence>
<keyword evidence="1" id="KW-0175">Coiled coil</keyword>
<name>A0A286DUT4_9ACTN</name>
<feature type="region of interest" description="Disordered" evidence="2">
    <location>
        <begin position="401"/>
        <end position="455"/>
    </location>
</feature>
<evidence type="ECO:0000313" key="4">
    <source>
        <dbReference type="Proteomes" id="UP000219072"/>
    </source>
</evidence>
<evidence type="ECO:0008006" key="5">
    <source>
        <dbReference type="Google" id="ProtNLM"/>
    </source>
</evidence>
<organism evidence="3 4">
    <name type="scientific">Streptomyces zhaozhouensis</name>
    <dbReference type="NCBI Taxonomy" id="1300267"/>
    <lineage>
        <taxon>Bacteria</taxon>
        <taxon>Bacillati</taxon>
        <taxon>Actinomycetota</taxon>
        <taxon>Actinomycetes</taxon>
        <taxon>Kitasatosporales</taxon>
        <taxon>Streptomycetaceae</taxon>
        <taxon>Streptomyces</taxon>
    </lineage>
</organism>
<dbReference type="EMBL" id="OCNE01000005">
    <property type="protein sequence ID" value="SOD62431.1"/>
    <property type="molecule type" value="Genomic_DNA"/>
</dbReference>
<keyword evidence="4" id="KW-1185">Reference proteome</keyword>
<feature type="coiled-coil region" evidence="1">
    <location>
        <begin position="125"/>
        <end position="152"/>
    </location>
</feature>
<reference evidence="3 4" key="1">
    <citation type="submission" date="2017-09" db="EMBL/GenBank/DDBJ databases">
        <authorList>
            <person name="Ehlers B."/>
            <person name="Leendertz F.H."/>
        </authorList>
    </citation>
    <scope>NUCLEOTIDE SEQUENCE [LARGE SCALE GENOMIC DNA]</scope>
    <source>
        <strain evidence="3 4">CGMCC 4.7095</strain>
    </source>
</reference>
<proteinExistence type="predicted"/>
<dbReference type="Proteomes" id="UP000219072">
    <property type="component" value="Unassembled WGS sequence"/>
</dbReference>
<gene>
    <name evidence="3" type="ORF">SAMN06297387_105248</name>
</gene>
<accession>A0A286DUT4</accession>
<evidence type="ECO:0000256" key="1">
    <source>
        <dbReference type="SAM" id="Coils"/>
    </source>
</evidence>